<dbReference type="PANTHER" id="PTHR46117">
    <property type="entry name" value="FI24210P1"/>
    <property type="match status" value="1"/>
</dbReference>
<dbReference type="Pfam" id="PF00010">
    <property type="entry name" value="HLH"/>
    <property type="match status" value="1"/>
</dbReference>
<keyword evidence="3" id="KW-0804">Transcription</keyword>
<dbReference type="GO" id="GO:0005634">
    <property type="term" value="C:nucleus"/>
    <property type="evidence" value="ECO:0007669"/>
    <property type="project" value="UniProtKB-SubCell"/>
</dbReference>
<feature type="compositionally biased region" description="Polar residues" evidence="5">
    <location>
        <begin position="315"/>
        <end position="328"/>
    </location>
</feature>
<feature type="compositionally biased region" description="Basic and acidic residues" evidence="5">
    <location>
        <begin position="395"/>
        <end position="408"/>
    </location>
</feature>
<evidence type="ECO:0000256" key="1">
    <source>
        <dbReference type="ARBA" id="ARBA00004123"/>
    </source>
</evidence>
<dbReference type="SUPFAM" id="SSF47459">
    <property type="entry name" value="HLH, helix-loop-helix DNA-binding domain"/>
    <property type="match status" value="1"/>
</dbReference>
<dbReference type="PROSITE" id="PS50888">
    <property type="entry name" value="BHLH"/>
    <property type="match status" value="1"/>
</dbReference>
<feature type="region of interest" description="Disordered" evidence="5">
    <location>
        <begin position="476"/>
        <end position="502"/>
    </location>
</feature>
<evidence type="ECO:0000313" key="7">
    <source>
        <dbReference type="EMBL" id="KAF9062362.1"/>
    </source>
</evidence>
<comment type="caution">
    <text evidence="7">The sequence shown here is derived from an EMBL/GenBank/DDBJ whole genome shotgun (WGS) entry which is preliminary data.</text>
</comment>
<feature type="compositionally biased region" description="Basic residues" evidence="5">
    <location>
        <begin position="132"/>
        <end position="142"/>
    </location>
</feature>
<evidence type="ECO:0000256" key="4">
    <source>
        <dbReference type="ARBA" id="ARBA00023242"/>
    </source>
</evidence>
<dbReference type="GO" id="GO:0000978">
    <property type="term" value="F:RNA polymerase II cis-regulatory region sequence-specific DNA binding"/>
    <property type="evidence" value="ECO:0007669"/>
    <property type="project" value="TreeGrafter"/>
</dbReference>
<dbReference type="AlphaFoldDB" id="A0A9P5PFQ2"/>
<dbReference type="GO" id="GO:0000981">
    <property type="term" value="F:DNA-binding transcription factor activity, RNA polymerase II-specific"/>
    <property type="evidence" value="ECO:0007669"/>
    <property type="project" value="TreeGrafter"/>
</dbReference>
<keyword evidence="4" id="KW-0539">Nucleus</keyword>
<dbReference type="EMBL" id="JADNRY010000174">
    <property type="protein sequence ID" value="KAF9062362.1"/>
    <property type="molecule type" value="Genomic_DNA"/>
</dbReference>
<feature type="compositionally biased region" description="Low complexity" evidence="5">
    <location>
        <begin position="382"/>
        <end position="392"/>
    </location>
</feature>
<feature type="compositionally biased region" description="Basic and acidic residues" evidence="5">
    <location>
        <begin position="446"/>
        <end position="462"/>
    </location>
</feature>
<protein>
    <recommendedName>
        <fullName evidence="6">BHLH domain-containing protein</fullName>
    </recommendedName>
</protein>
<organism evidence="7 8">
    <name type="scientific">Rhodocollybia butyracea</name>
    <dbReference type="NCBI Taxonomy" id="206335"/>
    <lineage>
        <taxon>Eukaryota</taxon>
        <taxon>Fungi</taxon>
        <taxon>Dikarya</taxon>
        <taxon>Basidiomycota</taxon>
        <taxon>Agaricomycotina</taxon>
        <taxon>Agaricomycetes</taxon>
        <taxon>Agaricomycetidae</taxon>
        <taxon>Agaricales</taxon>
        <taxon>Marasmiineae</taxon>
        <taxon>Omphalotaceae</taxon>
        <taxon>Rhodocollybia</taxon>
    </lineage>
</organism>
<feature type="compositionally biased region" description="Pro residues" evidence="5">
    <location>
        <begin position="187"/>
        <end position="196"/>
    </location>
</feature>
<feature type="region of interest" description="Disordered" evidence="5">
    <location>
        <begin position="1"/>
        <end position="238"/>
    </location>
</feature>
<feature type="compositionally biased region" description="Polar residues" evidence="5">
    <location>
        <begin position="26"/>
        <end position="36"/>
    </location>
</feature>
<evidence type="ECO:0000259" key="6">
    <source>
        <dbReference type="PROSITE" id="PS50888"/>
    </source>
</evidence>
<feature type="compositionally biased region" description="Polar residues" evidence="5">
    <location>
        <begin position="477"/>
        <end position="502"/>
    </location>
</feature>
<keyword evidence="2" id="KW-0805">Transcription regulation</keyword>
<dbReference type="OrthoDB" id="690068at2759"/>
<feature type="compositionally biased region" description="Polar residues" evidence="5">
    <location>
        <begin position="88"/>
        <end position="109"/>
    </location>
</feature>
<name>A0A9P5PFQ2_9AGAR</name>
<evidence type="ECO:0000256" key="5">
    <source>
        <dbReference type="SAM" id="MobiDB-lite"/>
    </source>
</evidence>
<keyword evidence="8" id="KW-1185">Reference proteome</keyword>
<feature type="region of interest" description="Disordered" evidence="5">
    <location>
        <begin position="300"/>
        <end position="462"/>
    </location>
</feature>
<reference evidence="7" key="1">
    <citation type="submission" date="2020-11" db="EMBL/GenBank/DDBJ databases">
        <authorList>
            <consortium name="DOE Joint Genome Institute"/>
            <person name="Ahrendt S."/>
            <person name="Riley R."/>
            <person name="Andreopoulos W."/>
            <person name="Labutti K."/>
            <person name="Pangilinan J."/>
            <person name="Ruiz-Duenas F.J."/>
            <person name="Barrasa J.M."/>
            <person name="Sanchez-Garcia M."/>
            <person name="Camarero S."/>
            <person name="Miyauchi S."/>
            <person name="Serrano A."/>
            <person name="Linde D."/>
            <person name="Babiker R."/>
            <person name="Drula E."/>
            <person name="Ayuso-Fernandez I."/>
            <person name="Pacheco R."/>
            <person name="Padilla G."/>
            <person name="Ferreira P."/>
            <person name="Barriuso J."/>
            <person name="Kellner H."/>
            <person name="Castanera R."/>
            <person name="Alfaro M."/>
            <person name="Ramirez L."/>
            <person name="Pisabarro A.G."/>
            <person name="Kuo A."/>
            <person name="Tritt A."/>
            <person name="Lipzen A."/>
            <person name="He G."/>
            <person name="Yan M."/>
            <person name="Ng V."/>
            <person name="Cullen D."/>
            <person name="Martin F."/>
            <person name="Rosso M.-N."/>
            <person name="Henrissat B."/>
            <person name="Hibbett D."/>
            <person name="Martinez A.T."/>
            <person name="Grigoriev I.V."/>
        </authorList>
    </citation>
    <scope>NUCLEOTIDE SEQUENCE</scope>
    <source>
        <strain evidence="7">AH 40177</strain>
    </source>
</reference>
<evidence type="ECO:0000313" key="8">
    <source>
        <dbReference type="Proteomes" id="UP000772434"/>
    </source>
</evidence>
<feature type="compositionally biased region" description="Low complexity" evidence="5">
    <location>
        <begin position="73"/>
        <end position="87"/>
    </location>
</feature>
<proteinExistence type="predicted"/>
<gene>
    <name evidence="7" type="ORF">BDP27DRAFT_293214</name>
</gene>
<dbReference type="InterPro" id="IPR051732">
    <property type="entry name" value="USF"/>
</dbReference>
<dbReference type="InterPro" id="IPR011598">
    <property type="entry name" value="bHLH_dom"/>
</dbReference>
<dbReference type="GO" id="GO:0046983">
    <property type="term" value="F:protein dimerization activity"/>
    <property type="evidence" value="ECO:0007669"/>
    <property type="project" value="InterPro"/>
</dbReference>
<evidence type="ECO:0000256" key="2">
    <source>
        <dbReference type="ARBA" id="ARBA00023015"/>
    </source>
</evidence>
<feature type="domain" description="BHLH" evidence="6">
    <location>
        <begin position="442"/>
        <end position="502"/>
    </location>
</feature>
<dbReference type="PANTHER" id="PTHR46117:SF3">
    <property type="entry name" value="FI24210P1"/>
    <property type="match status" value="1"/>
</dbReference>
<dbReference type="Proteomes" id="UP000772434">
    <property type="component" value="Unassembled WGS sequence"/>
</dbReference>
<evidence type="ECO:0000256" key="3">
    <source>
        <dbReference type="ARBA" id="ARBA00023163"/>
    </source>
</evidence>
<feature type="compositionally biased region" description="Gly residues" evidence="5">
    <location>
        <begin position="202"/>
        <end position="215"/>
    </location>
</feature>
<comment type="subcellular location">
    <subcellularLocation>
        <location evidence="1">Nucleus</location>
    </subcellularLocation>
</comment>
<dbReference type="Gene3D" id="4.10.280.10">
    <property type="entry name" value="Helix-loop-helix DNA-binding domain"/>
    <property type="match status" value="1"/>
</dbReference>
<dbReference type="InterPro" id="IPR036638">
    <property type="entry name" value="HLH_DNA-bd_sf"/>
</dbReference>
<feature type="compositionally biased region" description="Low complexity" evidence="5">
    <location>
        <begin position="409"/>
        <end position="423"/>
    </location>
</feature>
<accession>A0A9P5PFQ2</accession>
<feature type="compositionally biased region" description="Polar residues" evidence="5">
    <location>
        <begin position="177"/>
        <end position="186"/>
    </location>
</feature>
<sequence>MASTKGLVRQEGFHPEGGGSDPMSWRPSSAQGSFEGNNNSNNNNSDIYHDLASPSTSSVPIPRPHNIFDMGISSSSPASAASASASSGPNTSGFPAHFNSTLPALNSSMRYEPLPDTSPSPPINHPYANFRSHSRSQSRSRSRPPSAFNAGGPGSPNPGSAMSIGIGPQRTTRTRRGNSVSSMTSASPPPHPPPGIVIPRSGSGGEGWFGPGSQGSTGQPGEYTLPTPESLHSPGSFHGGTHGFANLSLNVSNLGLGPLGAASSPLNQYITGGGGSPIGYNLGTWPSGEHSNNNNSHYGFEHQQHHHPSHGFSHGAQTPTPASFNSHSPGFDSWNFENHPGRGGMTPLSSSLPTTAFMVLPPGPGNQPQSQGPPTGRPHAHSVSSGTPSSTTRRGKGDKADKGDKLDKGNSNSNSNSNSASNAKPLTPTEKAALLQNEKRRRRRESHNAVERRRRDNINEKIGELATLIPDVLFAEDTSNNSSQPKAHGTESSSGNYESCGR</sequence>